<proteinExistence type="predicted"/>
<dbReference type="InterPro" id="IPR037401">
    <property type="entry name" value="SnoaL-like"/>
</dbReference>
<keyword evidence="3" id="KW-1185">Reference proteome</keyword>
<dbReference type="Gene3D" id="3.10.450.50">
    <property type="match status" value="1"/>
</dbReference>
<reference evidence="2" key="1">
    <citation type="submission" date="2021-01" db="EMBL/GenBank/DDBJ databases">
        <title>Whole genome shotgun sequence of Virgisporangium aliadipatigenens NBRC 105644.</title>
        <authorList>
            <person name="Komaki H."/>
            <person name="Tamura T."/>
        </authorList>
    </citation>
    <scope>NUCLEOTIDE SEQUENCE</scope>
    <source>
        <strain evidence="2">NBRC 105644</strain>
    </source>
</reference>
<gene>
    <name evidence="2" type="ORF">Val02_67120</name>
</gene>
<dbReference type="SUPFAM" id="SSF54427">
    <property type="entry name" value="NTF2-like"/>
    <property type="match status" value="1"/>
</dbReference>
<dbReference type="Proteomes" id="UP000619260">
    <property type="component" value="Unassembled WGS sequence"/>
</dbReference>
<dbReference type="RefSeq" id="WP_203903278.1">
    <property type="nucleotide sequence ID" value="NZ_BOPF01000031.1"/>
</dbReference>
<accession>A0A8J4DTZ9</accession>
<organism evidence="2 3">
    <name type="scientific">Virgisporangium aliadipatigenens</name>
    <dbReference type="NCBI Taxonomy" id="741659"/>
    <lineage>
        <taxon>Bacteria</taxon>
        <taxon>Bacillati</taxon>
        <taxon>Actinomycetota</taxon>
        <taxon>Actinomycetes</taxon>
        <taxon>Micromonosporales</taxon>
        <taxon>Micromonosporaceae</taxon>
        <taxon>Virgisporangium</taxon>
    </lineage>
</organism>
<evidence type="ECO:0000313" key="3">
    <source>
        <dbReference type="Proteomes" id="UP000619260"/>
    </source>
</evidence>
<evidence type="ECO:0000259" key="1">
    <source>
        <dbReference type="Pfam" id="PF12680"/>
    </source>
</evidence>
<sequence length="125" mass="13481">MHLRQTRDVLTDHLRRRAAGDLDGDLATNYHPDVVILHPDGESRGHDGVRALAARHGRYDGAVECHRLLASDQVGIFEWSGLGGRSGTMPMEGTESFVVRDGLIVAQTVHFSSAVEVGSPLADAV</sequence>
<feature type="domain" description="SnoaL-like" evidence="1">
    <location>
        <begin position="13"/>
        <end position="106"/>
    </location>
</feature>
<dbReference type="Pfam" id="PF12680">
    <property type="entry name" value="SnoaL_2"/>
    <property type="match status" value="1"/>
</dbReference>
<name>A0A8J4DTZ9_9ACTN</name>
<protein>
    <recommendedName>
        <fullName evidence="1">SnoaL-like domain-containing protein</fullName>
    </recommendedName>
</protein>
<dbReference type="AlphaFoldDB" id="A0A8J4DTZ9"/>
<dbReference type="EMBL" id="BOPF01000031">
    <property type="protein sequence ID" value="GIJ49826.1"/>
    <property type="molecule type" value="Genomic_DNA"/>
</dbReference>
<comment type="caution">
    <text evidence="2">The sequence shown here is derived from an EMBL/GenBank/DDBJ whole genome shotgun (WGS) entry which is preliminary data.</text>
</comment>
<dbReference type="InterPro" id="IPR032710">
    <property type="entry name" value="NTF2-like_dom_sf"/>
</dbReference>
<evidence type="ECO:0000313" key="2">
    <source>
        <dbReference type="EMBL" id="GIJ49826.1"/>
    </source>
</evidence>